<dbReference type="RefSeq" id="WP_324716967.1">
    <property type="nucleotide sequence ID" value="NZ_CP141615.1"/>
</dbReference>
<feature type="site" description="Essential for DHBP synthase activity" evidence="17">
    <location>
        <position position="136"/>
    </location>
</feature>
<keyword evidence="7 17" id="KW-0479">Metal-binding</keyword>
<dbReference type="HAMAP" id="MF_00179">
    <property type="entry name" value="RibA"/>
    <property type="match status" value="1"/>
</dbReference>
<comment type="similarity">
    <text evidence="17">In the C-terminal section; belongs to the GTP cyclohydrolase II family.</text>
</comment>
<feature type="binding site" evidence="17">
    <location>
        <position position="367"/>
    </location>
    <ligand>
        <name>GTP</name>
        <dbReference type="ChEBI" id="CHEBI:37565"/>
    </ligand>
</feature>
<organism evidence="20 21">
    <name type="scientific">Carboxydichorda subterranea</name>
    <dbReference type="NCBI Taxonomy" id="3109565"/>
    <lineage>
        <taxon>Bacteria</taxon>
        <taxon>Bacillati</taxon>
        <taxon>Bacillota</taxon>
        <taxon>Limnochordia</taxon>
        <taxon>Limnochordales</taxon>
        <taxon>Geochordaceae</taxon>
        <taxon>Carboxydichorda</taxon>
    </lineage>
</organism>
<keyword evidence="10 17" id="KW-0862">Zinc</keyword>
<evidence type="ECO:0000256" key="15">
    <source>
        <dbReference type="ARBA" id="ARBA00023268"/>
    </source>
</evidence>
<dbReference type="PANTHER" id="PTHR21327:SF18">
    <property type="entry name" value="3,4-DIHYDROXY-2-BUTANONE 4-PHOSPHATE SYNTHASE"/>
    <property type="match status" value="1"/>
</dbReference>
<keyword evidence="11 17" id="KW-0460">Magnesium</keyword>
<dbReference type="SUPFAM" id="SSF55821">
    <property type="entry name" value="YrdC/RibB"/>
    <property type="match status" value="1"/>
</dbReference>
<evidence type="ECO:0000256" key="6">
    <source>
        <dbReference type="ARBA" id="ARBA00022619"/>
    </source>
</evidence>
<dbReference type="GO" id="GO:0003935">
    <property type="term" value="F:GTP cyclohydrolase II activity"/>
    <property type="evidence" value="ECO:0007669"/>
    <property type="project" value="UniProtKB-EC"/>
</dbReference>
<keyword evidence="12 17" id="KW-0342">GTP-binding</keyword>
<comment type="pathway">
    <text evidence="4 17">Cofactor biosynthesis; riboflavin biosynthesis; 2-hydroxy-3-oxobutyl phosphate from D-ribulose 5-phosphate: step 1/1.</text>
</comment>
<dbReference type="Gene3D" id="3.90.870.10">
    <property type="entry name" value="DHBP synthase"/>
    <property type="match status" value="1"/>
</dbReference>
<evidence type="ECO:0000256" key="5">
    <source>
        <dbReference type="ARBA" id="ARBA00005520"/>
    </source>
</evidence>
<evidence type="ECO:0000256" key="1">
    <source>
        <dbReference type="ARBA" id="ARBA00000141"/>
    </source>
</evidence>
<feature type="binding site" evidence="17">
    <location>
        <begin position="262"/>
        <end position="266"/>
    </location>
    <ligand>
        <name>GTP</name>
        <dbReference type="ChEBI" id="CHEBI:37565"/>
    </ligand>
</feature>
<evidence type="ECO:0000256" key="3">
    <source>
        <dbReference type="ARBA" id="ARBA00004853"/>
    </source>
</evidence>
<feature type="active site" description="Nucleophile; for GTP cyclohydrolase activity" evidence="17">
    <location>
        <position position="341"/>
    </location>
</feature>
<evidence type="ECO:0000256" key="16">
    <source>
        <dbReference type="ARBA" id="ARBA00049295"/>
    </source>
</evidence>
<sequence length="438" mass="47381">MHASAGPGDGGVPFSSIEDAIADIRAGRMVVVVDDEDRENEGDLVMAAQKATPEAINFMTQYGRGLLCVPLTGERLDQLQIPLMPGVSEQSMRTAFTVSVDVVGVHTGISAFERAATVRALADPRTTSEQFIRPGHVFPLRAKPGGVLQRAGHTEAAVDLARLAGLYPAGVVCEIMNPDGTMARLPQLQAFAAQHGLKLVTIADLIRYRLRTEKLVRRVTEAALPSRHGEFRVVGYESQIDGEAHVALIKGDVASRRGVLARVHSECLTGDVFGSVRCDCGEQLVAALDAIEQEGAGVLVYMRQEGRGIGLLNKLMAYRLQDEGKDTVEANLALGFPPDLRDYGLAAQILVDLGVTSIRLMTNNPRKVAGLEGYGIEIVERVPIVVPPRPQNLRYLWTKQQKLGHLLHLDAPPGAVVATEEQPVRPAPSRNGRRARED</sequence>
<keyword evidence="14 17" id="KW-0456">Lyase</keyword>
<dbReference type="GO" id="GO:0008686">
    <property type="term" value="F:3,4-dihydroxy-2-butanone-4-phosphate synthase activity"/>
    <property type="evidence" value="ECO:0007669"/>
    <property type="project" value="UniProtKB-EC"/>
</dbReference>
<evidence type="ECO:0000313" key="20">
    <source>
        <dbReference type="EMBL" id="WRP17697.1"/>
    </source>
</evidence>
<reference evidence="20 21" key="1">
    <citation type="journal article" date="2024" name="Front. Microbiol.">
        <title>Novel thermophilic genera Geochorda gen. nov. and Carboxydochorda gen. nov. from the deep terrestrial subsurface reveal the ecophysiological diversity in the class Limnochordia.</title>
        <authorList>
            <person name="Karnachuk O.V."/>
            <person name="Lukina A.P."/>
            <person name="Avakyan M.R."/>
            <person name="Kadnikov V.V."/>
            <person name="Begmatov S."/>
            <person name="Beletsky A.V."/>
            <person name="Vlasova K.G."/>
            <person name="Novikov A.A."/>
            <person name="Shcherbakova V.A."/>
            <person name="Mardanov A.V."/>
            <person name="Ravin N.V."/>
        </authorList>
    </citation>
    <scope>NUCLEOTIDE SEQUENCE [LARGE SCALE GENOMIC DNA]</scope>
    <source>
        <strain evidence="20 21">L945</strain>
    </source>
</reference>
<feature type="binding site" evidence="17">
    <location>
        <position position="278"/>
    </location>
    <ligand>
        <name>Zn(2+)</name>
        <dbReference type="ChEBI" id="CHEBI:29105"/>
        <note>catalytic</note>
    </ligand>
</feature>
<name>A0ABZ1BY27_9FIRM</name>
<feature type="binding site" evidence="17">
    <location>
        <position position="153"/>
    </location>
    <ligand>
        <name>Mg(2+)</name>
        <dbReference type="ChEBI" id="CHEBI:18420"/>
        <label>2</label>
    </ligand>
</feature>
<comment type="similarity">
    <text evidence="5 17">In the N-terminal section; belongs to the DHBP synthase family.</text>
</comment>
<evidence type="ECO:0000313" key="21">
    <source>
        <dbReference type="Proteomes" id="UP001332192"/>
    </source>
</evidence>
<feature type="region of interest" description="Disordered" evidence="18">
    <location>
        <begin position="417"/>
        <end position="438"/>
    </location>
</feature>
<dbReference type="Gene3D" id="3.40.50.10990">
    <property type="entry name" value="GTP cyclohydrolase II"/>
    <property type="match status" value="1"/>
</dbReference>
<feature type="binding site" evidence="17">
    <location>
        <begin position="150"/>
        <end position="154"/>
    </location>
    <ligand>
        <name>D-ribulose 5-phosphate</name>
        <dbReference type="ChEBI" id="CHEBI:58121"/>
    </ligand>
</feature>
<feature type="region of interest" description="GTP cyclohydrolase II" evidence="17">
    <location>
        <begin position="212"/>
        <end position="438"/>
    </location>
</feature>
<keyword evidence="9 17" id="KW-0378">Hydrolase</keyword>
<dbReference type="Proteomes" id="UP001332192">
    <property type="component" value="Chromosome"/>
</dbReference>
<gene>
    <name evidence="17" type="primary">ribBA</name>
    <name evidence="20" type="ORF">U7230_01375</name>
</gene>
<feature type="binding site" evidence="17">
    <location>
        <position position="280"/>
    </location>
    <ligand>
        <name>Zn(2+)</name>
        <dbReference type="ChEBI" id="CHEBI:29105"/>
        <note>catalytic</note>
    </ligand>
</feature>
<evidence type="ECO:0000256" key="7">
    <source>
        <dbReference type="ARBA" id="ARBA00022723"/>
    </source>
</evidence>
<proteinExistence type="inferred from homology"/>
<dbReference type="InterPro" id="IPR000926">
    <property type="entry name" value="RibA"/>
</dbReference>
<dbReference type="HAMAP" id="MF_01283">
    <property type="entry name" value="RibBA"/>
    <property type="match status" value="1"/>
</dbReference>
<dbReference type="PIRSF" id="PIRSF001259">
    <property type="entry name" value="RibA"/>
    <property type="match status" value="1"/>
</dbReference>
<dbReference type="PANTHER" id="PTHR21327">
    <property type="entry name" value="GTP CYCLOHYDROLASE II-RELATED"/>
    <property type="match status" value="1"/>
</dbReference>
<dbReference type="HAMAP" id="MF_00180">
    <property type="entry name" value="RibB"/>
    <property type="match status" value="1"/>
</dbReference>
<evidence type="ECO:0000256" key="8">
    <source>
        <dbReference type="ARBA" id="ARBA00022741"/>
    </source>
</evidence>
<dbReference type="InterPro" id="IPR000422">
    <property type="entry name" value="DHBP_synthase_RibB"/>
</dbReference>
<evidence type="ECO:0000256" key="11">
    <source>
        <dbReference type="ARBA" id="ARBA00022842"/>
    </source>
</evidence>
<dbReference type="InterPro" id="IPR017945">
    <property type="entry name" value="DHBP_synth_RibB-like_a/b_dom"/>
</dbReference>
<feature type="binding site" evidence="17">
    <location>
        <position position="327"/>
    </location>
    <ligand>
        <name>GTP</name>
        <dbReference type="ChEBI" id="CHEBI:37565"/>
    </ligand>
</feature>
<accession>A0ABZ1BY27</accession>
<feature type="region of interest" description="DHBP synthase" evidence="17">
    <location>
        <begin position="1"/>
        <end position="211"/>
    </location>
</feature>
<evidence type="ECO:0000259" key="19">
    <source>
        <dbReference type="Pfam" id="PF00925"/>
    </source>
</evidence>
<keyword evidence="13 17" id="KW-0464">Manganese</keyword>
<feature type="binding site" evidence="17">
    <location>
        <begin position="38"/>
        <end position="39"/>
    </location>
    <ligand>
        <name>D-ribulose 5-phosphate</name>
        <dbReference type="ChEBI" id="CHEBI:58121"/>
    </ligand>
</feature>
<evidence type="ECO:0000256" key="9">
    <source>
        <dbReference type="ARBA" id="ARBA00022801"/>
    </source>
</evidence>
<evidence type="ECO:0000256" key="13">
    <source>
        <dbReference type="ARBA" id="ARBA00023211"/>
    </source>
</evidence>
<feature type="binding site" evidence="17">
    <location>
        <position position="43"/>
    </location>
    <ligand>
        <name>D-ribulose 5-phosphate</name>
        <dbReference type="ChEBI" id="CHEBI:58121"/>
    </ligand>
</feature>
<comment type="catalytic activity">
    <reaction evidence="16 17">
        <text>GTP + 4 H2O = 2,5-diamino-6-hydroxy-4-(5-phosphoribosylamino)-pyrimidine + formate + 2 phosphate + 3 H(+)</text>
        <dbReference type="Rhea" id="RHEA:23704"/>
        <dbReference type="ChEBI" id="CHEBI:15377"/>
        <dbReference type="ChEBI" id="CHEBI:15378"/>
        <dbReference type="ChEBI" id="CHEBI:15740"/>
        <dbReference type="ChEBI" id="CHEBI:37565"/>
        <dbReference type="ChEBI" id="CHEBI:43474"/>
        <dbReference type="ChEBI" id="CHEBI:58614"/>
        <dbReference type="EC" id="3.5.4.25"/>
    </reaction>
</comment>
<dbReference type="CDD" id="cd00641">
    <property type="entry name" value="GTP_cyclohydro2"/>
    <property type="match status" value="1"/>
</dbReference>
<feature type="binding site" evidence="17">
    <location>
        <position position="267"/>
    </location>
    <ligand>
        <name>Zn(2+)</name>
        <dbReference type="ChEBI" id="CHEBI:29105"/>
        <note>catalytic</note>
    </ligand>
</feature>
<dbReference type="InterPro" id="IPR032677">
    <property type="entry name" value="GTP_cyclohydro_II"/>
</dbReference>
<feature type="binding site" evidence="17">
    <location>
        <position position="362"/>
    </location>
    <ligand>
        <name>GTP</name>
        <dbReference type="ChEBI" id="CHEBI:37565"/>
    </ligand>
</feature>
<keyword evidence="6 17" id="KW-0686">Riboflavin biosynthesis</keyword>
<dbReference type="Pfam" id="PF00926">
    <property type="entry name" value="DHBP_synthase"/>
    <property type="match status" value="1"/>
</dbReference>
<dbReference type="NCBIfam" id="NF006803">
    <property type="entry name" value="PRK09311.1"/>
    <property type="match status" value="1"/>
</dbReference>
<comment type="pathway">
    <text evidence="3 17">Cofactor biosynthesis; riboflavin biosynthesis; 5-amino-6-(D-ribitylamino)uracil from GTP: step 1/4.</text>
</comment>
<dbReference type="InterPro" id="IPR016299">
    <property type="entry name" value="Riboflavin_synth_RibBA"/>
</dbReference>
<feature type="binding site" evidence="17">
    <location>
        <position position="39"/>
    </location>
    <ligand>
        <name>Mg(2+)</name>
        <dbReference type="ChEBI" id="CHEBI:18420"/>
        <label>2</label>
    </ligand>
</feature>
<dbReference type="NCBIfam" id="TIGR00505">
    <property type="entry name" value="ribA"/>
    <property type="match status" value="1"/>
</dbReference>
<feature type="domain" description="GTP cyclohydrolase II" evidence="19">
    <location>
        <begin position="218"/>
        <end position="383"/>
    </location>
</feature>
<comment type="catalytic activity">
    <reaction evidence="1 17">
        <text>D-ribulose 5-phosphate = (2S)-2-hydroxy-3-oxobutyl phosphate + formate + H(+)</text>
        <dbReference type="Rhea" id="RHEA:18457"/>
        <dbReference type="ChEBI" id="CHEBI:15378"/>
        <dbReference type="ChEBI" id="CHEBI:15740"/>
        <dbReference type="ChEBI" id="CHEBI:58121"/>
        <dbReference type="ChEBI" id="CHEBI:58830"/>
        <dbReference type="EC" id="4.1.99.12"/>
    </reaction>
</comment>
<evidence type="ECO:0000256" key="14">
    <source>
        <dbReference type="ARBA" id="ARBA00023239"/>
    </source>
</evidence>
<comment type="cofactor">
    <cofactor evidence="17">
        <name>Zn(2+)</name>
        <dbReference type="ChEBI" id="CHEBI:29105"/>
    </cofactor>
    <text evidence="17">Binds 1 zinc ion per subunit.</text>
</comment>
<evidence type="ECO:0000256" key="4">
    <source>
        <dbReference type="ARBA" id="ARBA00004904"/>
    </source>
</evidence>
<feature type="binding site" evidence="17">
    <location>
        <position position="39"/>
    </location>
    <ligand>
        <name>Mg(2+)</name>
        <dbReference type="ChEBI" id="CHEBI:18420"/>
        <label>1</label>
    </ligand>
</feature>
<dbReference type="EMBL" id="CP141615">
    <property type="protein sequence ID" value="WRP17697.1"/>
    <property type="molecule type" value="Genomic_DNA"/>
</dbReference>
<keyword evidence="21" id="KW-1185">Reference proteome</keyword>
<comment type="cofactor">
    <cofactor evidence="17">
        <name>Mg(2+)</name>
        <dbReference type="ChEBI" id="CHEBI:18420"/>
    </cofactor>
    <cofactor evidence="17">
        <name>Mn(2+)</name>
        <dbReference type="ChEBI" id="CHEBI:29035"/>
    </cofactor>
    <text evidence="17">Binds 2 divalent metal cations per subunit. Magnesium or manganese.</text>
</comment>
<feature type="active site" description="Proton acceptor; for GTP cyclohydrolase activity" evidence="17">
    <location>
        <position position="339"/>
    </location>
</feature>
<feature type="binding site" evidence="17">
    <location>
        <position position="174"/>
    </location>
    <ligand>
        <name>D-ribulose 5-phosphate</name>
        <dbReference type="ChEBI" id="CHEBI:58121"/>
    </ligand>
</feature>
<evidence type="ECO:0000256" key="10">
    <source>
        <dbReference type="ARBA" id="ARBA00022833"/>
    </source>
</evidence>
<feature type="site" description="Essential for DHBP synthase activity" evidence="17">
    <location>
        <position position="174"/>
    </location>
</feature>
<keyword evidence="8 17" id="KW-0547">Nucleotide-binding</keyword>
<dbReference type="EC" id="3.5.4.25" evidence="17"/>
<evidence type="ECO:0000256" key="17">
    <source>
        <dbReference type="HAMAP-Rule" id="MF_01283"/>
    </source>
</evidence>
<protein>
    <recommendedName>
        <fullName evidence="17">Riboflavin biosynthesis protein RibBA</fullName>
    </recommendedName>
    <domain>
        <recommendedName>
            <fullName evidence="17">3,4-dihydroxy-2-butanone 4-phosphate synthase</fullName>
            <shortName evidence="17">DHBP synthase</shortName>
            <ecNumber evidence="17">4.1.99.12</ecNumber>
        </recommendedName>
    </domain>
    <domain>
        <recommendedName>
            <fullName evidence="17">GTP cyclohydrolase-2</fullName>
            <ecNumber evidence="17">3.5.4.25</ecNumber>
        </recommendedName>
        <alternativeName>
            <fullName evidence="17">GTP cyclohydrolase II</fullName>
        </alternativeName>
    </domain>
</protein>
<evidence type="ECO:0000256" key="2">
    <source>
        <dbReference type="ARBA" id="ARBA00002284"/>
    </source>
</evidence>
<evidence type="ECO:0000256" key="12">
    <source>
        <dbReference type="ARBA" id="ARBA00023134"/>
    </source>
</evidence>
<keyword evidence="15 17" id="KW-0511">Multifunctional enzyme</keyword>
<dbReference type="EC" id="4.1.99.12" evidence="17"/>
<feature type="binding site" evidence="17">
    <location>
        <position position="283"/>
    </location>
    <ligand>
        <name>GTP</name>
        <dbReference type="ChEBI" id="CHEBI:37565"/>
    </ligand>
</feature>
<dbReference type="Pfam" id="PF00925">
    <property type="entry name" value="GTP_cyclohydro2"/>
    <property type="match status" value="1"/>
</dbReference>
<dbReference type="NCBIfam" id="NF001591">
    <property type="entry name" value="PRK00393.1"/>
    <property type="match status" value="1"/>
</dbReference>
<comment type="function">
    <text evidence="17">Catalyzes the conversion of GTP to 2,5-diamino-6-ribosylamino-4(3H)-pyrimidinone 5'-phosphate (DARP), formate and pyrophosphate.</text>
</comment>
<comment type="function">
    <text evidence="2 17">Catalyzes the conversion of D-ribulose 5-phosphate to formate and 3,4-dihydroxy-2-butanone 4-phosphate.</text>
</comment>
<dbReference type="InterPro" id="IPR036144">
    <property type="entry name" value="RibA-like_sf"/>
</dbReference>
<dbReference type="SUPFAM" id="SSF142695">
    <property type="entry name" value="RibA-like"/>
    <property type="match status" value="1"/>
</dbReference>
<feature type="binding site" evidence="17">
    <location>
        <begin position="305"/>
        <end position="307"/>
    </location>
    <ligand>
        <name>GTP</name>
        <dbReference type="ChEBI" id="CHEBI:37565"/>
    </ligand>
</feature>
<dbReference type="NCBIfam" id="TIGR00506">
    <property type="entry name" value="ribB"/>
    <property type="match status" value="1"/>
</dbReference>
<evidence type="ECO:0000256" key="18">
    <source>
        <dbReference type="SAM" id="MobiDB-lite"/>
    </source>
</evidence>